<dbReference type="Proteomes" id="UP001597371">
    <property type="component" value="Unassembled WGS sequence"/>
</dbReference>
<organism evidence="2 3">
    <name type="scientific">Aureimonas populi</name>
    <dbReference type="NCBI Taxonomy" id="1701758"/>
    <lineage>
        <taxon>Bacteria</taxon>
        <taxon>Pseudomonadati</taxon>
        <taxon>Pseudomonadota</taxon>
        <taxon>Alphaproteobacteria</taxon>
        <taxon>Hyphomicrobiales</taxon>
        <taxon>Aurantimonadaceae</taxon>
        <taxon>Aureimonas</taxon>
    </lineage>
</organism>
<dbReference type="EMBL" id="JBHUIJ010000012">
    <property type="protein sequence ID" value="MFD2237853.1"/>
    <property type="molecule type" value="Genomic_DNA"/>
</dbReference>
<accession>A0ABW5CPX8</accession>
<name>A0ABW5CPX8_9HYPH</name>
<comment type="caution">
    <text evidence="2">The sequence shown here is derived from an EMBL/GenBank/DDBJ whole genome shotgun (WGS) entry which is preliminary data.</text>
</comment>
<evidence type="ECO:0000313" key="3">
    <source>
        <dbReference type="Proteomes" id="UP001597371"/>
    </source>
</evidence>
<reference evidence="3" key="1">
    <citation type="journal article" date="2019" name="Int. J. Syst. Evol. Microbiol.">
        <title>The Global Catalogue of Microorganisms (GCM) 10K type strain sequencing project: providing services to taxonomists for standard genome sequencing and annotation.</title>
        <authorList>
            <consortium name="The Broad Institute Genomics Platform"/>
            <consortium name="The Broad Institute Genome Sequencing Center for Infectious Disease"/>
            <person name="Wu L."/>
            <person name="Ma J."/>
        </authorList>
    </citation>
    <scope>NUCLEOTIDE SEQUENCE [LARGE SCALE GENOMIC DNA]</scope>
    <source>
        <strain evidence="3">ZS-35-S2</strain>
    </source>
</reference>
<feature type="region of interest" description="Disordered" evidence="1">
    <location>
        <begin position="47"/>
        <end position="72"/>
    </location>
</feature>
<protein>
    <submittedName>
        <fullName evidence="2">Uncharacterized protein</fullName>
    </submittedName>
</protein>
<keyword evidence="3" id="KW-1185">Reference proteome</keyword>
<dbReference type="RefSeq" id="WP_209736305.1">
    <property type="nucleotide sequence ID" value="NZ_CP072611.1"/>
</dbReference>
<evidence type="ECO:0000313" key="2">
    <source>
        <dbReference type="EMBL" id="MFD2237853.1"/>
    </source>
</evidence>
<evidence type="ECO:0000256" key="1">
    <source>
        <dbReference type="SAM" id="MobiDB-lite"/>
    </source>
</evidence>
<proteinExistence type="predicted"/>
<sequence>MAVHIQRSLFPMEADAGRESVAASTQSALLERLVDGNRALDNLRRALESDESSVSPFSREEALSPRRAADRR</sequence>
<gene>
    <name evidence="2" type="ORF">ACFSKQ_10320</name>
</gene>
<feature type="compositionally biased region" description="Basic and acidic residues" evidence="1">
    <location>
        <begin position="58"/>
        <end position="72"/>
    </location>
</feature>